<dbReference type="Proteomes" id="UP000054686">
    <property type="component" value="Unassembled WGS sequence"/>
</dbReference>
<dbReference type="EMBL" id="LLVT01000002">
    <property type="protein sequence ID" value="KSW10990.1"/>
    <property type="molecule type" value="Genomic_DNA"/>
</dbReference>
<dbReference type="AlphaFoldDB" id="A0A0V8RSG7"/>
<name>A0A0V8RSG7_9ACTO</name>
<comment type="caution">
    <text evidence="1">The sequence shown here is derived from an EMBL/GenBank/DDBJ whole genome shotgun (WGS) entry which is preliminary data.</text>
</comment>
<sequence>MTAEGTTASSPEELVVSLEQANALIDLIGIREGHNALSSALPVSGLMAAGLADSNGLIGDAEAMLGPARTVDSRLAIRIVSPRPSIGVRNVRIWPSRPLSVVMRVEDDGAHFTQVDDCDVPRILAEETLIKPGPTIHDGPPWISADFVQAVRDVDLERAQSALIDVAAKGPSDSHFSQDCWHKRWSVVLCVREERTPGGWKDAGHVECIITDHMHAQIHAPLDPRALALMRERNAPTLDAPPRTALWGFLMELLAK</sequence>
<organism evidence="1 2">
    <name type="scientific">Schaalia odontolytica</name>
    <dbReference type="NCBI Taxonomy" id="1660"/>
    <lineage>
        <taxon>Bacteria</taxon>
        <taxon>Bacillati</taxon>
        <taxon>Actinomycetota</taxon>
        <taxon>Actinomycetes</taxon>
        <taxon>Actinomycetales</taxon>
        <taxon>Actinomycetaceae</taxon>
        <taxon>Schaalia</taxon>
    </lineage>
</organism>
<accession>A0A0V8RSG7</accession>
<dbReference type="OrthoDB" id="3252989at2"/>
<protein>
    <submittedName>
        <fullName evidence="1">XRE family transcriptional regulator</fullName>
    </submittedName>
</protein>
<proteinExistence type="predicted"/>
<gene>
    <name evidence="1" type="ORF">APY09_05830</name>
</gene>
<evidence type="ECO:0000313" key="2">
    <source>
        <dbReference type="Proteomes" id="UP000054686"/>
    </source>
</evidence>
<reference evidence="1 2" key="1">
    <citation type="submission" date="2015-10" db="EMBL/GenBank/DDBJ databases">
        <title>Draft Genome of Actinomyces odontolyticus subsp. actinosynbacter strain XH001.</title>
        <authorList>
            <person name="Mclean J.S."/>
            <person name="He X."/>
        </authorList>
    </citation>
    <scope>NUCLEOTIDE SEQUENCE [LARGE SCALE GENOMIC DNA]</scope>
    <source>
        <strain evidence="1 2">XH001</strain>
    </source>
</reference>
<dbReference type="RefSeq" id="WP_060566655.1">
    <property type="nucleotide sequence ID" value="NZ_CP040006.1"/>
</dbReference>
<evidence type="ECO:0000313" key="1">
    <source>
        <dbReference type="EMBL" id="KSW10990.1"/>
    </source>
</evidence>